<dbReference type="Pfam" id="PF00076">
    <property type="entry name" value="RRM_1"/>
    <property type="match status" value="1"/>
</dbReference>
<dbReference type="InterPro" id="IPR000504">
    <property type="entry name" value="RRM_dom"/>
</dbReference>
<keyword evidence="1 2" id="KW-0694">RNA-binding</keyword>
<proteinExistence type="predicted"/>
<feature type="region of interest" description="Disordered" evidence="3">
    <location>
        <begin position="149"/>
        <end position="254"/>
    </location>
</feature>
<dbReference type="Proteomes" id="UP000191672">
    <property type="component" value="Unassembled WGS sequence"/>
</dbReference>
<accession>A0A1V6QC64</accession>
<dbReference type="InterPro" id="IPR035979">
    <property type="entry name" value="RBD_domain_sf"/>
</dbReference>
<organism evidence="5 6">
    <name type="scientific">Penicillium antarcticum</name>
    <dbReference type="NCBI Taxonomy" id="416450"/>
    <lineage>
        <taxon>Eukaryota</taxon>
        <taxon>Fungi</taxon>
        <taxon>Dikarya</taxon>
        <taxon>Ascomycota</taxon>
        <taxon>Pezizomycotina</taxon>
        <taxon>Eurotiomycetes</taxon>
        <taxon>Eurotiomycetidae</taxon>
        <taxon>Eurotiales</taxon>
        <taxon>Aspergillaceae</taxon>
        <taxon>Penicillium</taxon>
    </lineage>
</organism>
<feature type="region of interest" description="Disordered" evidence="3">
    <location>
        <begin position="1"/>
        <end position="61"/>
    </location>
</feature>
<dbReference type="Pfam" id="PF13865">
    <property type="entry name" value="FoP_duplication"/>
    <property type="match status" value="1"/>
</dbReference>
<evidence type="ECO:0000313" key="5">
    <source>
        <dbReference type="EMBL" id="OQD86577.1"/>
    </source>
</evidence>
<dbReference type="InterPro" id="IPR051229">
    <property type="entry name" value="ALYREF_mRNA_export"/>
</dbReference>
<evidence type="ECO:0000313" key="6">
    <source>
        <dbReference type="Proteomes" id="UP000191672"/>
    </source>
</evidence>
<dbReference type="InterPro" id="IPR012677">
    <property type="entry name" value="Nucleotide-bd_a/b_plait_sf"/>
</dbReference>
<evidence type="ECO:0000256" key="1">
    <source>
        <dbReference type="ARBA" id="ARBA00022884"/>
    </source>
</evidence>
<evidence type="ECO:0000259" key="4">
    <source>
        <dbReference type="PROSITE" id="PS50102"/>
    </source>
</evidence>
<keyword evidence="6" id="KW-1185">Reference proteome</keyword>
<dbReference type="SMART" id="SM00360">
    <property type="entry name" value="RRM"/>
    <property type="match status" value="1"/>
</dbReference>
<dbReference type="OrthoDB" id="346839at2759"/>
<dbReference type="EMBL" id="MDYN01000007">
    <property type="protein sequence ID" value="OQD86577.1"/>
    <property type="molecule type" value="Genomic_DNA"/>
</dbReference>
<dbReference type="GO" id="GO:0003729">
    <property type="term" value="F:mRNA binding"/>
    <property type="evidence" value="ECO:0007669"/>
    <property type="project" value="TreeGrafter"/>
</dbReference>
<dbReference type="Gene3D" id="3.30.70.330">
    <property type="match status" value="1"/>
</dbReference>
<dbReference type="AlphaFoldDB" id="A0A1V6QC64"/>
<dbReference type="PROSITE" id="PS50102">
    <property type="entry name" value="RRM"/>
    <property type="match status" value="1"/>
</dbReference>
<evidence type="ECO:0000256" key="2">
    <source>
        <dbReference type="PROSITE-ProRule" id="PRU00176"/>
    </source>
</evidence>
<evidence type="ECO:0000256" key="3">
    <source>
        <dbReference type="SAM" id="MobiDB-lite"/>
    </source>
</evidence>
<feature type="compositionally biased region" description="Basic residues" evidence="3">
    <location>
        <begin position="192"/>
        <end position="206"/>
    </location>
</feature>
<dbReference type="PANTHER" id="PTHR19965">
    <property type="entry name" value="RNA AND EXPORT FACTOR BINDING PROTEIN"/>
    <property type="match status" value="1"/>
</dbReference>
<reference evidence="6" key="1">
    <citation type="journal article" date="2017" name="Nat. Microbiol.">
        <title>Global analysis of biosynthetic gene clusters reveals vast potential of secondary metabolite production in Penicillium species.</title>
        <authorList>
            <person name="Nielsen J.C."/>
            <person name="Grijseels S."/>
            <person name="Prigent S."/>
            <person name="Ji B."/>
            <person name="Dainat J."/>
            <person name="Nielsen K.F."/>
            <person name="Frisvad J.C."/>
            <person name="Workman M."/>
            <person name="Nielsen J."/>
        </authorList>
    </citation>
    <scope>NUCLEOTIDE SEQUENCE [LARGE SCALE GENOMIC DNA]</scope>
    <source>
        <strain evidence="6">IBT 31811</strain>
    </source>
</reference>
<feature type="domain" description="RRM" evidence="4">
    <location>
        <begin position="62"/>
        <end position="140"/>
    </location>
</feature>
<dbReference type="PANTHER" id="PTHR19965:SF35">
    <property type="entry name" value="RNA ANNEALING PROTEIN YRA1"/>
    <property type="match status" value="1"/>
</dbReference>
<feature type="compositionally biased region" description="Low complexity" evidence="3">
    <location>
        <begin position="221"/>
        <end position="243"/>
    </location>
</feature>
<feature type="compositionally biased region" description="Low complexity" evidence="3">
    <location>
        <begin position="164"/>
        <end position="184"/>
    </location>
</feature>
<name>A0A1V6QC64_9EURO</name>
<gene>
    <name evidence="5" type="ORF">PENANT_c007G09116</name>
</gene>
<sequence length="254" mass="26564">MSANLDKSLDDLVSGRRQNVRNTRRHSGGRRAATKPAVGGVKKSTKAAPKPAHPTPTVQASSKILVSGLPADVSEANIKEYFTKSAGPVKRVMLTYNQNGSSRGIATIIFGKADTAAKAAKELNGLLVDGRPMKIEVVYDASHAPTAPAAKPLTERIAQKARPKSAAATKTKNNQTNKQANEATSETAKGKGAGRRRGRNPGRGKPKTVEELDADMMDYFATDAPPAENAAPANTAAAAPQANGGDLAMNDEIS</sequence>
<protein>
    <recommendedName>
        <fullName evidence="4">RRM domain-containing protein</fullName>
    </recommendedName>
</protein>
<dbReference type="InterPro" id="IPR025715">
    <property type="entry name" value="FoP_C"/>
</dbReference>
<dbReference type="GO" id="GO:0005634">
    <property type="term" value="C:nucleus"/>
    <property type="evidence" value="ECO:0007669"/>
    <property type="project" value="TreeGrafter"/>
</dbReference>
<dbReference type="STRING" id="416450.A0A1V6QC64"/>
<comment type="caution">
    <text evidence="5">The sequence shown here is derived from an EMBL/GenBank/DDBJ whole genome shotgun (WGS) entry which is preliminary data.</text>
</comment>
<feature type="compositionally biased region" description="Basic residues" evidence="3">
    <location>
        <begin position="18"/>
        <end position="33"/>
    </location>
</feature>
<dbReference type="SUPFAM" id="SSF54928">
    <property type="entry name" value="RNA-binding domain, RBD"/>
    <property type="match status" value="1"/>
</dbReference>